<evidence type="ECO:0000256" key="6">
    <source>
        <dbReference type="ARBA" id="ARBA00022553"/>
    </source>
</evidence>
<gene>
    <name evidence="16" type="ORF">LCGC14_2758630</name>
</gene>
<comment type="subcellular location">
    <subcellularLocation>
        <location evidence="2">Cell inner membrane</location>
        <topology evidence="2">Multi-pass membrane protein</topology>
    </subcellularLocation>
</comment>
<dbReference type="InterPro" id="IPR001610">
    <property type="entry name" value="PAC"/>
</dbReference>
<evidence type="ECO:0000256" key="9">
    <source>
        <dbReference type="ARBA" id="ARBA00022737"/>
    </source>
</evidence>
<keyword evidence="7" id="KW-0808">Transferase</keyword>
<dbReference type="InterPro" id="IPR013656">
    <property type="entry name" value="PAS_4"/>
</dbReference>
<dbReference type="InterPro" id="IPR035965">
    <property type="entry name" value="PAS-like_dom_sf"/>
</dbReference>
<keyword evidence="11" id="KW-0418">Kinase</keyword>
<dbReference type="InterPro" id="IPR013655">
    <property type="entry name" value="PAS_fold_3"/>
</dbReference>
<dbReference type="PROSITE" id="PS50113">
    <property type="entry name" value="PAC"/>
    <property type="match status" value="2"/>
</dbReference>
<dbReference type="CDD" id="cd00130">
    <property type="entry name" value="PAS"/>
    <property type="match status" value="3"/>
</dbReference>
<feature type="domain" description="PAS" evidence="14">
    <location>
        <begin position="42"/>
        <end position="112"/>
    </location>
</feature>
<evidence type="ECO:0000256" key="4">
    <source>
        <dbReference type="ARBA" id="ARBA00022475"/>
    </source>
</evidence>
<dbReference type="GO" id="GO:0000166">
    <property type="term" value="F:nucleotide binding"/>
    <property type="evidence" value="ECO:0007669"/>
    <property type="project" value="UniProtKB-KW"/>
</dbReference>
<keyword evidence="4" id="KW-1003">Cell membrane</keyword>
<name>A0A0F9B898_9ZZZZ</name>
<feature type="domain" description="PAS" evidence="14">
    <location>
        <begin position="295"/>
        <end position="343"/>
    </location>
</feature>
<evidence type="ECO:0000256" key="3">
    <source>
        <dbReference type="ARBA" id="ARBA00012438"/>
    </source>
</evidence>
<evidence type="ECO:0000256" key="7">
    <source>
        <dbReference type="ARBA" id="ARBA00022679"/>
    </source>
</evidence>
<organism evidence="16">
    <name type="scientific">marine sediment metagenome</name>
    <dbReference type="NCBI Taxonomy" id="412755"/>
    <lineage>
        <taxon>unclassified sequences</taxon>
        <taxon>metagenomes</taxon>
        <taxon>ecological metagenomes</taxon>
    </lineage>
</organism>
<dbReference type="InterPro" id="IPR000700">
    <property type="entry name" value="PAS-assoc_C"/>
</dbReference>
<keyword evidence="12" id="KW-1133">Transmembrane helix</keyword>
<dbReference type="GO" id="GO:0005886">
    <property type="term" value="C:plasma membrane"/>
    <property type="evidence" value="ECO:0007669"/>
    <property type="project" value="UniProtKB-SubCell"/>
</dbReference>
<dbReference type="AlphaFoldDB" id="A0A0F9B898"/>
<evidence type="ECO:0000256" key="12">
    <source>
        <dbReference type="ARBA" id="ARBA00022989"/>
    </source>
</evidence>
<dbReference type="Gene3D" id="2.10.70.100">
    <property type="match status" value="1"/>
</dbReference>
<dbReference type="Gene3D" id="3.30.450.20">
    <property type="entry name" value="PAS domain"/>
    <property type="match status" value="3"/>
</dbReference>
<dbReference type="PROSITE" id="PS50112">
    <property type="entry name" value="PAS"/>
    <property type="match status" value="3"/>
</dbReference>
<evidence type="ECO:0000256" key="2">
    <source>
        <dbReference type="ARBA" id="ARBA00004429"/>
    </source>
</evidence>
<proteinExistence type="predicted"/>
<keyword evidence="5" id="KW-0997">Cell inner membrane</keyword>
<evidence type="ECO:0000256" key="8">
    <source>
        <dbReference type="ARBA" id="ARBA00022692"/>
    </source>
</evidence>
<evidence type="ECO:0000256" key="10">
    <source>
        <dbReference type="ARBA" id="ARBA00022741"/>
    </source>
</evidence>
<evidence type="ECO:0000313" key="16">
    <source>
        <dbReference type="EMBL" id="KKK86899.1"/>
    </source>
</evidence>
<keyword evidence="9" id="KW-0677">Repeat</keyword>
<reference evidence="16" key="1">
    <citation type="journal article" date="2015" name="Nature">
        <title>Complex archaea that bridge the gap between prokaryotes and eukaryotes.</title>
        <authorList>
            <person name="Spang A."/>
            <person name="Saw J.H."/>
            <person name="Jorgensen S.L."/>
            <person name="Zaremba-Niedzwiedzka K."/>
            <person name="Martijn J."/>
            <person name="Lind A.E."/>
            <person name="van Eijk R."/>
            <person name="Schleper C."/>
            <person name="Guy L."/>
            <person name="Ettema T.J."/>
        </authorList>
    </citation>
    <scope>NUCLEOTIDE SEQUENCE</scope>
</reference>
<feature type="non-terminal residue" evidence="16">
    <location>
        <position position="343"/>
    </location>
</feature>
<dbReference type="SUPFAM" id="SSF55785">
    <property type="entry name" value="PYP-like sensor domain (PAS domain)"/>
    <property type="match status" value="3"/>
</dbReference>
<feature type="domain" description="PAC" evidence="15">
    <location>
        <begin position="242"/>
        <end position="294"/>
    </location>
</feature>
<dbReference type="Pfam" id="PF08447">
    <property type="entry name" value="PAS_3"/>
    <property type="match status" value="1"/>
</dbReference>
<protein>
    <recommendedName>
        <fullName evidence="3">histidine kinase</fullName>
        <ecNumber evidence="3">2.7.13.3</ecNumber>
    </recommendedName>
</protein>
<sequence>MKDEDKTKPELISELKHLRLRVDEIAKMKGESKQSGKRLDQTRKFYENILNSMDDLVIVKDMLHRWVFLNDAACKFWGFKREELIGKSDYDIFPKEEADVYWEKDNKVFETNEVDLNEESQTIGAERHFLSTKKSLYRDIRTGNKYVVAIGRDITERKSVEEGLKNSEAVLARAEQIAHLGSWEMDVATGELFWSQEIYRMFGADQEEMSPTYELVLRFIHPGDKEAVVRSHNKALAGKTPHSIKHRIVRSDGEIRTVHECAIVIFDETGKPVRMVGTVQDITEQEVIQETLRESEEKYRTLFDNAADAIVISDEEGNFLEVNRVACERFGYSKEEFTHMTSA</sequence>
<comment type="catalytic activity">
    <reaction evidence="1">
        <text>ATP + protein L-histidine = ADP + protein N-phospho-L-histidine.</text>
        <dbReference type="EC" id="2.7.13.3"/>
    </reaction>
</comment>
<dbReference type="PANTHER" id="PTHR43304">
    <property type="entry name" value="PHYTOCHROME-LIKE PROTEIN CPH1"/>
    <property type="match status" value="1"/>
</dbReference>
<evidence type="ECO:0000259" key="14">
    <source>
        <dbReference type="PROSITE" id="PS50112"/>
    </source>
</evidence>
<dbReference type="Pfam" id="PF13188">
    <property type="entry name" value="PAS_8"/>
    <property type="match status" value="1"/>
</dbReference>
<dbReference type="SMART" id="SM00086">
    <property type="entry name" value="PAC"/>
    <property type="match status" value="1"/>
</dbReference>
<keyword evidence="13" id="KW-0472">Membrane</keyword>
<dbReference type="SMART" id="SM00091">
    <property type="entry name" value="PAS"/>
    <property type="match status" value="3"/>
</dbReference>
<evidence type="ECO:0000256" key="1">
    <source>
        <dbReference type="ARBA" id="ARBA00000085"/>
    </source>
</evidence>
<dbReference type="FunFam" id="2.10.70.100:FF:000001">
    <property type="entry name" value="Sensory transduction histidine kinase"/>
    <property type="match status" value="1"/>
</dbReference>
<dbReference type="NCBIfam" id="TIGR00229">
    <property type="entry name" value="sensory_box"/>
    <property type="match status" value="3"/>
</dbReference>
<keyword evidence="8" id="KW-0812">Transmembrane</keyword>
<feature type="domain" description="PAC" evidence="15">
    <location>
        <begin position="110"/>
        <end position="166"/>
    </location>
</feature>
<evidence type="ECO:0000259" key="15">
    <source>
        <dbReference type="PROSITE" id="PS50113"/>
    </source>
</evidence>
<evidence type="ECO:0000256" key="11">
    <source>
        <dbReference type="ARBA" id="ARBA00022777"/>
    </source>
</evidence>
<keyword evidence="10" id="KW-0547">Nucleotide-binding</keyword>
<dbReference type="PANTHER" id="PTHR43304:SF1">
    <property type="entry name" value="PAC DOMAIN-CONTAINING PROTEIN"/>
    <property type="match status" value="1"/>
</dbReference>
<feature type="domain" description="PAS" evidence="14">
    <location>
        <begin position="167"/>
        <end position="239"/>
    </location>
</feature>
<dbReference type="EMBL" id="LAZR01050647">
    <property type="protein sequence ID" value="KKK86899.1"/>
    <property type="molecule type" value="Genomic_DNA"/>
</dbReference>
<keyword evidence="6" id="KW-0597">Phosphoprotein</keyword>
<dbReference type="Pfam" id="PF08448">
    <property type="entry name" value="PAS_4"/>
    <property type="match status" value="1"/>
</dbReference>
<dbReference type="EC" id="2.7.13.3" evidence="3"/>
<comment type="caution">
    <text evidence="16">The sequence shown here is derived from an EMBL/GenBank/DDBJ whole genome shotgun (WGS) entry which is preliminary data.</text>
</comment>
<accession>A0A0F9B898</accession>
<dbReference type="GO" id="GO:0004673">
    <property type="term" value="F:protein histidine kinase activity"/>
    <property type="evidence" value="ECO:0007669"/>
    <property type="project" value="UniProtKB-EC"/>
</dbReference>
<evidence type="ECO:0000256" key="13">
    <source>
        <dbReference type="ARBA" id="ARBA00023136"/>
    </source>
</evidence>
<dbReference type="InterPro" id="IPR000014">
    <property type="entry name" value="PAS"/>
</dbReference>
<dbReference type="InterPro" id="IPR052162">
    <property type="entry name" value="Sensor_kinase/Photoreceptor"/>
</dbReference>
<evidence type="ECO:0000256" key="5">
    <source>
        <dbReference type="ARBA" id="ARBA00022519"/>
    </source>
</evidence>